<keyword evidence="2" id="KW-1185">Reference proteome</keyword>
<evidence type="ECO:0000313" key="1">
    <source>
        <dbReference type="EnsemblMetazoa" id="PPA34555.1"/>
    </source>
</evidence>
<dbReference type="EnsemblMetazoa" id="PPA34555.1">
    <property type="protein sequence ID" value="PPA34555.1"/>
    <property type="gene ID" value="WBGene00272924"/>
</dbReference>
<reference evidence="1" key="2">
    <citation type="submission" date="2022-06" db="UniProtKB">
        <authorList>
            <consortium name="EnsemblMetazoa"/>
        </authorList>
    </citation>
    <scope>IDENTIFICATION</scope>
    <source>
        <strain evidence="1">PS312</strain>
    </source>
</reference>
<organism evidence="1 2">
    <name type="scientific">Pristionchus pacificus</name>
    <name type="common">Parasitic nematode worm</name>
    <dbReference type="NCBI Taxonomy" id="54126"/>
    <lineage>
        <taxon>Eukaryota</taxon>
        <taxon>Metazoa</taxon>
        <taxon>Ecdysozoa</taxon>
        <taxon>Nematoda</taxon>
        <taxon>Chromadorea</taxon>
        <taxon>Rhabditida</taxon>
        <taxon>Rhabditina</taxon>
        <taxon>Diplogasteromorpha</taxon>
        <taxon>Diplogasteroidea</taxon>
        <taxon>Neodiplogasteridae</taxon>
        <taxon>Pristionchus</taxon>
    </lineage>
</organism>
<gene>
    <name evidence="1" type="primary">WBGene00272924</name>
</gene>
<evidence type="ECO:0000313" key="2">
    <source>
        <dbReference type="Proteomes" id="UP000005239"/>
    </source>
</evidence>
<protein>
    <submittedName>
        <fullName evidence="1">Uncharacterized protein</fullName>
    </submittedName>
</protein>
<sequence>MRVLEMRVMSHPAPPFNVEDARSYDHFADIFSQSASTQRRPIRKPLEANLLVSLPQAENKRGCSVYLLSPTLSLL</sequence>
<proteinExistence type="predicted"/>
<accession>A0A2A6C7G6</accession>
<dbReference type="Proteomes" id="UP000005239">
    <property type="component" value="Unassembled WGS sequence"/>
</dbReference>
<accession>A0A8R1YNE0</accession>
<name>A0A2A6C7G6_PRIPA</name>
<dbReference type="AlphaFoldDB" id="A0A2A6C7G6"/>
<reference evidence="2" key="1">
    <citation type="journal article" date="2008" name="Nat. Genet.">
        <title>The Pristionchus pacificus genome provides a unique perspective on nematode lifestyle and parasitism.</title>
        <authorList>
            <person name="Dieterich C."/>
            <person name="Clifton S.W."/>
            <person name="Schuster L.N."/>
            <person name="Chinwalla A."/>
            <person name="Delehaunty K."/>
            <person name="Dinkelacker I."/>
            <person name="Fulton L."/>
            <person name="Fulton R."/>
            <person name="Godfrey J."/>
            <person name="Minx P."/>
            <person name="Mitreva M."/>
            <person name="Roeseler W."/>
            <person name="Tian H."/>
            <person name="Witte H."/>
            <person name="Yang S.P."/>
            <person name="Wilson R.K."/>
            <person name="Sommer R.J."/>
        </authorList>
    </citation>
    <scope>NUCLEOTIDE SEQUENCE [LARGE SCALE GENOMIC DNA]</scope>
    <source>
        <strain evidence="2">PS312</strain>
    </source>
</reference>